<dbReference type="Gene3D" id="3.40.50.300">
    <property type="entry name" value="P-loop containing nucleotide triphosphate hydrolases"/>
    <property type="match status" value="2"/>
</dbReference>
<gene>
    <name evidence="4" type="ORF">CHK_1741</name>
</gene>
<dbReference type="PANTHER" id="PTHR42855">
    <property type="entry name" value="ABC TRANSPORTER ATP-BINDING SUBUNIT"/>
    <property type="match status" value="1"/>
</dbReference>
<dbReference type="InterPro" id="IPR003593">
    <property type="entry name" value="AAA+_ATPase"/>
</dbReference>
<organism evidence="4 5">
    <name type="scientific">Christensenella hongkongensis</name>
    <dbReference type="NCBI Taxonomy" id="270498"/>
    <lineage>
        <taxon>Bacteria</taxon>
        <taxon>Bacillati</taxon>
        <taxon>Bacillota</taxon>
        <taxon>Clostridia</taxon>
        <taxon>Christensenellales</taxon>
        <taxon>Christensenellaceae</taxon>
        <taxon>Christensenella</taxon>
    </lineage>
</organism>
<evidence type="ECO:0000256" key="1">
    <source>
        <dbReference type="ARBA" id="ARBA00022741"/>
    </source>
</evidence>
<proteinExistence type="predicted"/>
<dbReference type="PANTHER" id="PTHR42855:SF2">
    <property type="entry name" value="DRUG RESISTANCE ABC TRANSPORTER,ATP-BINDING PROTEIN"/>
    <property type="match status" value="1"/>
</dbReference>
<dbReference type="GO" id="GO:0005524">
    <property type="term" value="F:ATP binding"/>
    <property type="evidence" value="ECO:0007669"/>
    <property type="project" value="UniProtKB-KW"/>
</dbReference>
<evidence type="ECO:0000256" key="2">
    <source>
        <dbReference type="ARBA" id="ARBA00022840"/>
    </source>
</evidence>
<reference evidence="4 5" key="1">
    <citation type="submission" date="2015-04" db="EMBL/GenBank/DDBJ databases">
        <title>Draft genome sequence of bacteremic isolate Catabacter hongkongensis type strain HKU16T.</title>
        <authorList>
            <person name="Lau S.K."/>
            <person name="Teng J.L."/>
            <person name="Huang Y."/>
            <person name="Curreem S.O."/>
            <person name="Tsui S.K."/>
            <person name="Woo P.C."/>
        </authorList>
    </citation>
    <scope>NUCLEOTIDE SEQUENCE [LARGE SCALE GENOMIC DNA]</scope>
    <source>
        <strain evidence="4 5">HKU16</strain>
    </source>
</reference>
<dbReference type="AlphaFoldDB" id="A0A0M2NKN6"/>
<dbReference type="EMBL" id="LAYJ01000101">
    <property type="protein sequence ID" value="KKI50815.1"/>
    <property type="molecule type" value="Genomic_DNA"/>
</dbReference>
<dbReference type="STRING" id="270498.CHK_1741"/>
<dbReference type="GO" id="GO:0016887">
    <property type="term" value="F:ATP hydrolysis activity"/>
    <property type="evidence" value="ECO:0007669"/>
    <property type="project" value="InterPro"/>
</dbReference>
<keyword evidence="1" id="KW-0547">Nucleotide-binding</keyword>
<comment type="caution">
    <text evidence="4">The sequence shown here is derived from an EMBL/GenBank/DDBJ whole genome shotgun (WGS) entry which is preliminary data.</text>
</comment>
<dbReference type="InterPro" id="IPR027417">
    <property type="entry name" value="P-loop_NTPase"/>
</dbReference>
<evidence type="ECO:0000313" key="4">
    <source>
        <dbReference type="EMBL" id="KKI50815.1"/>
    </source>
</evidence>
<dbReference type="PROSITE" id="PS50893">
    <property type="entry name" value="ABC_TRANSPORTER_2"/>
    <property type="match status" value="2"/>
</dbReference>
<evidence type="ECO:0000259" key="3">
    <source>
        <dbReference type="PROSITE" id="PS50893"/>
    </source>
</evidence>
<protein>
    <submittedName>
        <fullName evidence="4">ABC transporter, ATP-binding protein</fullName>
    </submittedName>
</protein>
<evidence type="ECO:0000313" key="5">
    <source>
        <dbReference type="Proteomes" id="UP000034076"/>
    </source>
</evidence>
<dbReference type="RefSeq" id="WP_046443603.1">
    <property type="nucleotide sequence ID" value="NZ_LAYJ01000101.1"/>
</dbReference>
<keyword evidence="2 4" id="KW-0067">ATP-binding</keyword>
<dbReference type="Pfam" id="PF00005">
    <property type="entry name" value="ABC_tran"/>
    <property type="match status" value="2"/>
</dbReference>
<dbReference type="Proteomes" id="UP000034076">
    <property type="component" value="Unassembled WGS sequence"/>
</dbReference>
<dbReference type="InterPro" id="IPR051309">
    <property type="entry name" value="ABCF_ATPase"/>
</dbReference>
<dbReference type="NCBIfam" id="NF000355">
    <property type="entry name" value="ribo_prot_ABC_F"/>
    <property type="match status" value="1"/>
</dbReference>
<sequence>MSLIHISNLTFSYGGSYDTIFDDVSFQMDTNWKLGFTGRNGCGKTTFLRLLSGKLEYRGSISAPVSFDYFPFPIADKTLTTLEVAQGIAEFEPWQLERELSLLQVAEDVLSRPFETLSNGEQTKVLLAVLFLQQDHFLLIDEPTNHLDQAAREIVGNYLRSKRGFILVSHDRAFLDSCIDHILSINKTNIEIQNGNFSSWMENKERQDSYELNQNERLKKEIKRLTETARQKANWADKVEKTKKGTRIAGLRPDRGAIGHKAAKMMKRAKSTEDRSQRAVEEKSKLLKNLERADDLKLIPLAHHTQRLAELKDVSVSYGDKTVCKNVSFTLNQGDRIALSGKNGCGKTSILKFFCGQPALHGGTFFLASNLVISYVPQDAAFLSGSLEAFARETENETLFMTMLRKMGFPRVQFDKNMEELSEGQRKKVLLAKSLCERAHLYVWDEPLNFIDAISRIQIEQMIKKSGATMLFVEHDRSFEETVATKTIKL</sequence>
<accession>A0A0M2NKN6</accession>
<dbReference type="InterPro" id="IPR003439">
    <property type="entry name" value="ABC_transporter-like_ATP-bd"/>
</dbReference>
<dbReference type="PATRIC" id="fig|270498.16.peg.2804"/>
<name>A0A0M2NKN6_9FIRM</name>
<dbReference type="SUPFAM" id="SSF52540">
    <property type="entry name" value="P-loop containing nucleoside triphosphate hydrolases"/>
    <property type="match status" value="2"/>
</dbReference>
<feature type="domain" description="ABC transporter" evidence="3">
    <location>
        <begin position="309"/>
        <end position="490"/>
    </location>
</feature>
<feature type="domain" description="ABC transporter" evidence="3">
    <location>
        <begin position="4"/>
        <end position="212"/>
    </location>
</feature>
<keyword evidence="5" id="KW-1185">Reference proteome</keyword>
<dbReference type="CDD" id="cd03221">
    <property type="entry name" value="ABCF_EF-3"/>
    <property type="match status" value="2"/>
</dbReference>
<dbReference type="SMART" id="SM00382">
    <property type="entry name" value="AAA"/>
    <property type="match status" value="2"/>
</dbReference>
<dbReference type="OrthoDB" id="9801441at2"/>